<organism evidence="1 2">
    <name type="scientific">Thioalbus denitrificans</name>
    <dbReference type="NCBI Taxonomy" id="547122"/>
    <lineage>
        <taxon>Bacteria</taxon>
        <taxon>Pseudomonadati</taxon>
        <taxon>Pseudomonadota</taxon>
        <taxon>Gammaproteobacteria</taxon>
        <taxon>Chromatiales</taxon>
        <taxon>Ectothiorhodospiraceae</taxon>
        <taxon>Thioalbus</taxon>
    </lineage>
</organism>
<keyword evidence="2" id="KW-1185">Reference proteome</keyword>
<dbReference type="AlphaFoldDB" id="A0A369C8H3"/>
<dbReference type="EMBL" id="QPJY01000005">
    <property type="protein sequence ID" value="RCX30322.1"/>
    <property type="molecule type" value="Genomic_DNA"/>
</dbReference>
<dbReference type="CDD" id="cd02440">
    <property type="entry name" value="AdoMet_MTases"/>
    <property type="match status" value="1"/>
</dbReference>
<dbReference type="SUPFAM" id="SSF53335">
    <property type="entry name" value="S-adenosyl-L-methionine-dependent methyltransferases"/>
    <property type="match status" value="1"/>
</dbReference>
<proteinExistence type="predicted"/>
<dbReference type="Pfam" id="PF07021">
    <property type="entry name" value="MetW"/>
    <property type="match status" value="1"/>
</dbReference>
<protein>
    <submittedName>
        <fullName evidence="1">Methionine biosynthesis protein MetW</fullName>
    </submittedName>
</protein>
<comment type="caution">
    <text evidence="1">The sequence shown here is derived from an EMBL/GenBank/DDBJ whole genome shotgun (WGS) entry which is preliminary data.</text>
</comment>
<evidence type="ECO:0000313" key="1">
    <source>
        <dbReference type="EMBL" id="RCX30322.1"/>
    </source>
</evidence>
<dbReference type="Gene3D" id="3.40.50.150">
    <property type="entry name" value="Vaccinia Virus protein VP39"/>
    <property type="match status" value="1"/>
</dbReference>
<dbReference type="Proteomes" id="UP000252707">
    <property type="component" value="Unassembled WGS sequence"/>
</dbReference>
<dbReference type="InterPro" id="IPR010743">
    <property type="entry name" value="Methionine_synth_MetW"/>
</dbReference>
<dbReference type="RefSeq" id="WP_425451022.1">
    <property type="nucleotide sequence ID" value="NZ_QPJY01000005.1"/>
</dbReference>
<gene>
    <name evidence="1" type="ORF">DFQ59_105156</name>
</gene>
<reference evidence="1 2" key="1">
    <citation type="submission" date="2018-07" db="EMBL/GenBank/DDBJ databases">
        <title>Genomic Encyclopedia of Type Strains, Phase IV (KMG-IV): sequencing the most valuable type-strain genomes for metagenomic binning, comparative biology and taxonomic classification.</title>
        <authorList>
            <person name="Goeker M."/>
        </authorList>
    </citation>
    <scope>NUCLEOTIDE SEQUENCE [LARGE SCALE GENOMIC DNA]</scope>
    <source>
        <strain evidence="1 2">DSM 26407</strain>
    </source>
</reference>
<evidence type="ECO:0000313" key="2">
    <source>
        <dbReference type="Proteomes" id="UP000252707"/>
    </source>
</evidence>
<accession>A0A369C8H3</accession>
<dbReference type="InterPro" id="IPR029063">
    <property type="entry name" value="SAM-dependent_MTases_sf"/>
</dbReference>
<dbReference type="NCBIfam" id="TIGR02081">
    <property type="entry name" value="metW"/>
    <property type="match status" value="1"/>
</dbReference>
<name>A0A369C8H3_9GAMM</name>
<sequence length="199" mass="22787">MELRTDLQLISEWIRPGSRVLDLGCGDGTLLRHLRDSRQVTGYGLELDPDNVIACIDAGLNVIHSNLDDGLQQYFDDDSFDVVVMTQALQVVHYPAWLLTEMLRVGREGIVTFPNFGHWQCRLQLALGGHMPVSRTLPNPWYDTQNIHLCTFRDFEALCRQKNIRILERTVVDNAHRTSLGMRLLPNLLGEVAIYRFTR</sequence>